<organism evidence="8 9">
    <name type="scientific">Carpinus fangiana</name>
    <dbReference type="NCBI Taxonomy" id="176857"/>
    <lineage>
        <taxon>Eukaryota</taxon>
        <taxon>Viridiplantae</taxon>
        <taxon>Streptophyta</taxon>
        <taxon>Embryophyta</taxon>
        <taxon>Tracheophyta</taxon>
        <taxon>Spermatophyta</taxon>
        <taxon>Magnoliopsida</taxon>
        <taxon>eudicotyledons</taxon>
        <taxon>Gunneridae</taxon>
        <taxon>Pentapetalae</taxon>
        <taxon>rosids</taxon>
        <taxon>fabids</taxon>
        <taxon>Fagales</taxon>
        <taxon>Betulaceae</taxon>
        <taxon>Carpinus</taxon>
    </lineage>
</organism>
<dbReference type="GO" id="GO:0043531">
    <property type="term" value="F:ADP binding"/>
    <property type="evidence" value="ECO:0007669"/>
    <property type="project" value="InterPro"/>
</dbReference>
<evidence type="ECO:0000256" key="2">
    <source>
        <dbReference type="ARBA" id="ARBA00022741"/>
    </source>
</evidence>
<dbReference type="SUPFAM" id="SSF52540">
    <property type="entry name" value="P-loop containing nucleoside triphosphate hydrolases"/>
    <property type="match status" value="1"/>
</dbReference>
<evidence type="ECO:0000259" key="4">
    <source>
        <dbReference type="Pfam" id="PF00931"/>
    </source>
</evidence>
<evidence type="ECO:0000259" key="6">
    <source>
        <dbReference type="Pfam" id="PF23559"/>
    </source>
</evidence>
<dbReference type="Pfam" id="PF23598">
    <property type="entry name" value="LRR_14"/>
    <property type="match status" value="1"/>
</dbReference>
<comment type="caution">
    <text evidence="8">The sequence shown here is derived from an EMBL/GenBank/DDBJ whole genome shotgun (WGS) entry which is preliminary data.</text>
</comment>
<dbReference type="InterPro" id="IPR044974">
    <property type="entry name" value="Disease_R_plants"/>
</dbReference>
<dbReference type="OrthoDB" id="646178at2759"/>
<feature type="domain" description="Disease resistance protein winged helix" evidence="6">
    <location>
        <begin position="437"/>
        <end position="510"/>
    </location>
</feature>
<dbReference type="FunFam" id="3.40.50.300:FF:001091">
    <property type="entry name" value="Probable disease resistance protein At1g61300"/>
    <property type="match status" value="1"/>
</dbReference>
<evidence type="ECO:0000259" key="5">
    <source>
        <dbReference type="Pfam" id="PF18052"/>
    </source>
</evidence>
<dbReference type="InterPro" id="IPR002182">
    <property type="entry name" value="NB-ARC"/>
</dbReference>
<keyword evidence="1" id="KW-0677">Repeat</keyword>
<dbReference type="PRINTS" id="PR00364">
    <property type="entry name" value="DISEASERSIST"/>
</dbReference>
<gene>
    <name evidence="8" type="ORF">FH972_024814</name>
</gene>
<proteinExistence type="predicted"/>
<dbReference type="SUPFAM" id="SSF52058">
    <property type="entry name" value="L domain-like"/>
    <property type="match status" value="1"/>
</dbReference>
<dbReference type="Gene3D" id="1.10.8.430">
    <property type="entry name" value="Helical domain of apoptotic protease-activating factors"/>
    <property type="match status" value="1"/>
</dbReference>
<dbReference type="FunFam" id="1.10.10.10:FF:000322">
    <property type="entry name" value="Probable disease resistance protein At1g63360"/>
    <property type="match status" value="1"/>
</dbReference>
<dbReference type="Gene3D" id="1.10.10.10">
    <property type="entry name" value="Winged helix-like DNA-binding domain superfamily/Winged helix DNA-binding domain"/>
    <property type="match status" value="1"/>
</dbReference>
<dbReference type="GO" id="GO:0098542">
    <property type="term" value="P:defense response to other organism"/>
    <property type="evidence" value="ECO:0007669"/>
    <property type="project" value="TreeGrafter"/>
</dbReference>
<dbReference type="CDD" id="cd14798">
    <property type="entry name" value="RX-CC_like"/>
    <property type="match status" value="1"/>
</dbReference>
<dbReference type="Proteomes" id="UP000327013">
    <property type="component" value="Unassembled WGS sequence"/>
</dbReference>
<feature type="domain" description="NB-ARC" evidence="4">
    <location>
        <begin position="170"/>
        <end position="344"/>
    </location>
</feature>
<dbReference type="InterPro" id="IPR055414">
    <property type="entry name" value="LRR_R13L4/SHOC2-like"/>
</dbReference>
<keyword evidence="3" id="KW-0611">Plant defense</keyword>
<evidence type="ECO:0000256" key="1">
    <source>
        <dbReference type="ARBA" id="ARBA00022737"/>
    </source>
</evidence>
<dbReference type="Gene3D" id="3.80.10.10">
    <property type="entry name" value="Ribonuclease Inhibitor"/>
    <property type="match status" value="2"/>
</dbReference>
<evidence type="ECO:0000256" key="3">
    <source>
        <dbReference type="ARBA" id="ARBA00022821"/>
    </source>
</evidence>
<sequence length="920" mass="105459">MAESIVSFVEERLGDLIVREAALIEGAREQIKKMQIELRRMKCFLEDADKRQIEDESVQNWVSEIRDAAYDAQDAIESFTLDEMLSKKRENVFKRSFAFLSEPIKLHKVGSEIEAVKARIAELTQSLQTYGVNAAREEGSTSATLHRQRQRQLRWSYSHNLEEYIVGLDENIKQVVSQLVKEKSGSISASICGMGGLGKTTLAKKVFHHSTVRRHFEGYAWAYVSQDCKRRDVWEGILLSISPPSKDERDQIMKMREEELPKKLNQVLLEKRCLVVLDDIWDAEAWDILSPAFPKAMRSSKILLTTRNRDVALHVDPNGFLHEPRCLNEEDSWDLFQKKAFSRRHSDPRTCEEMEKLGRDMVARCGGLPLAINVLGGLLATKETLSEWDTVHRSNIKSYLRRGAAQGQQSTVHDVLALSYHELPHQLKPCFLYLSQFPEDYAIPKKKLIRLWVAEGFVSPRYEHEGETLEDVAEHYLVDLVNRCMAQVGVIGASGRIKSCRLHDLMRDLCLSKAKQENFLHIVTHSDHAAADPLTSTGKIRRLAIFSDPDFFPDSYKDHPQIRSLLYFVKDNFSINSVPKCFKLLRVLDLEGSKMTPEGELPEKIGTLIHLRFLSLKKTGIRELPPSIGNLLCLETLNLETIDEFSWESTVVIPTVIWTMEQLRHLYLPKWCDYSTDDNKLSLTNLSNLLTLVNFPANKCDVSDLLSLTSLRKLVLNEPRHFQEFGEIFNRPIGKCLNSLQSLSMKTELLSFPDIVVNVPQVVRGCPFLSKLHVEGRIQKLPDYNHPHLTKLSLWGSRLVEDPMPILEKLPILRYLNGWDAFTGKKMVCSKDGFPKLKTLVLRGFPSLEEWTVEEGAMPCLFRLEILQCSKLKSVPDGLRFVRALQELEFRWMPIAFKHRLEKKGEDFSEVQHVPSIVFL</sequence>
<evidence type="ECO:0008006" key="10">
    <source>
        <dbReference type="Google" id="ProtNLM"/>
    </source>
</evidence>
<reference evidence="8 9" key="1">
    <citation type="submission" date="2019-06" db="EMBL/GenBank/DDBJ databases">
        <title>A chromosomal-level reference genome of Carpinus fangiana (Coryloideae, Betulaceae).</title>
        <authorList>
            <person name="Yang X."/>
            <person name="Wang Z."/>
            <person name="Zhang L."/>
            <person name="Hao G."/>
            <person name="Liu J."/>
            <person name="Yang Y."/>
        </authorList>
    </citation>
    <scope>NUCLEOTIDE SEQUENCE [LARGE SCALE GENOMIC DNA]</scope>
    <source>
        <strain evidence="8">Cfa_2016G</strain>
        <tissue evidence="8">Leaf</tissue>
    </source>
</reference>
<dbReference type="InterPro" id="IPR038005">
    <property type="entry name" value="RX-like_CC"/>
</dbReference>
<feature type="domain" description="Disease resistance N-terminal" evidence="5">
    <location>
        <begin position="5"/>
        <end position="90"/>
    </location>
</feature>
<feature type="domain" description="Disease resistance R13L4/SHOC-2-like LRR" evidence="7">
    <location>
        <begin position="561"/>
        <end position="888"/>
    </location>
</feature>
<keyword evidence="9" id="KW-1185">Reference proteome</keyword>
<dbReference type="Pfam" id="PF00931">
    <property type="entry name" value="NB-ARC"/>
    <property type="match status" value="1"/>
</dbReference>
<name>A0A5N6KZK9_9ROSI</name>
<keyword evidence="2" id="KW-0547">Nucleotide-binding</keyword>
<dbReference type="FunFam" id="1.10.8.430:FF:000003">
    <property type="entry name" value="Probable disease resistance protein At5g66910"/>
    <property type="match status" value="1"/>
</dbReference>
<dbReference type="PANTHER" id="PTHR23155:SF1185">
    <property type="entry name" value="DISEASE RESISTANCE RPP8-LIKE PROTEIN 3-RELATED"/>
    <property type="match status" value="1"/>
</dbReference>
<accession>A0A5N6KZK9</accession>
<dbReference type="InterPro" id="IPR042197">
    <property type="entry name" value="Apaf_helical"/>
</dbReference>
<dbReference type="PANTHER" id="PTHR23155">
    <property type="entry name" value="DISEASE RESISTANCE PROTEIN RP"/>
    <property type="match status" value="1"/>
</dbReference>
<dbReference type="Pfam" id="PF23559">
    <property type="entry name" value="WHD_DRP"/>
    <property type="match status" value="1"/>
</dbReference>
<dbReference type="InterPro" id="IPR058922">
    <property type="entry name" value="WHD_DRP"/>
</dbReference>
<dbReference type="Gene3D" id="3.40.50.300">
    <property type="entry name" value="P-loop containing nucleotide triphosphate hydrolases"/>
    <property type="match status" value="1"/>
</dbReference>
<dbReference type="InterPro" id="IPR041118">
    <property type="entry name" value="Rx_N"/>
</dbReference>
<dbReference type="InterPro" id="IPR027417">
    <property type="entry name" value="P-loop_NTPase"/>
</dbReference>
<evidence type="ECO:0000313" key="8">
    <source>
        <dbReference type="EMBL" id="KAB8396272.1"/>
    </source>
</evidence>
<dbReference type="InterPro" id="IPR032675">
    <property type="entry name" value="LRR_dom_sf"/>
</dbReference>
<evidence type="ECO:0000259" key="7">
    <source>
        <dbReference type="Pfam" id="PF23598"/>
    </source>
</evidence>
<dbReference type="EMBL" id="VIBQ01000026">
    <property type="protein sequence ID" value="KAB8396272.1"/>
    <property type="molecule type" value="Genomic_DNA"/>
</dbReference>
<dbReference type="AlphaFoldDB" id="A0A5N6KZK9"/>
<dbReference type="Pfam" id="PF18052">
    <property type="entry name" value="Rx_N"/>
    <property type="match status" value="1"/>
</dbReference>
<protein>
    <recommendedName>
        <fullName evidence="10">AAA+ ATPase domain-containing protein</fullName>
    </recommendedName>
</protein>
<evidence type="ECO:0000313" key="9">
    <source>
        <dbReference type="Proteomes" id="UP000327013"/>
    </source>
</evidence>
<dbReference type="InterPro" id="IPR036388">
    <property type="entry name" value="WH-like_DNA-bd_sf"/>
</dbReference>
<dbReference type="Gene3D" id="1.20.5.4130">
    <property type="match status" value="1"/>
</dbReference>